<name>A0A9N9XFY4_DIABA</name>
<evidence type="ECO:0000313" key="1">
    <source>
        <dbReference type="EMBL" id="CAG9837802.1"/>
    </source>
</evidence>
<gene>
    <name evidence="1" type="ORF">DIABBA_LOCUS10757</name>
</gene>
<dbReference type="AlphaFoldDB" id="A0A9N9XFY4"/>
<dbReference type="OrthoDB" id="6771993at2759"/>
<keyword evidence="2" id="KW-1185">Reference proteome</keyword>
<evidence type="ECO:0000313" key="2">
    <source>
        <dbReference type="Proteomes" id="UP001153709"/>
    </source>
</evidence>
<reference evidence="1" key="1">
    <citation type="submission" date="2022-01" db="EMBL/GenBank/DDBJ databases">
        <authorList>
            <person name="King R."/>
        </authorList>
    </citation>
    <scope>NUCLEOTIDE SEQUENCE</scope>
</reference>
<dbReference type="PANTHER" id="PTHR47027:SF8">
    <property type="entry name" value="RIBONUCLEASE H"/>
    <property type="match status" value="1"/>
</dbReference>
<feature type="non-terminal residue" evidence="1">
    <location>
        <position position="112"/>
    </location>
</feature>
<proteinExistence type="predicted"/>
<sequence length="112" mass="13375">MVISKSTKNVQNVYLHNEIIDQVSKYKYLGTFINEDNDSSAEFKIRIEKARSIFTKMKTVFCGRDLSLEMKLRLIRCYVLSLLFYGMESRTLNKIDTKKLEAFELWMYRRIL</sequence>
<protein>
    <submittedName>
        <fullName evidence="1">Uncharacterized protein</fullName>
    </submittedName>
</protein>
<dbReference type="EMBL" id="OU898282">
    <property type="protein sequence ID" value="CAG9837802.1"/>
    <property type="molecule type" value="Genomic_DNA"/>
</dbReference>
<accession>A0A9N9XFY4</accession>
<organism evidence="1 2">
    <name type="scientific">Diabrotica balteata</name>
    <name type="common">Banded cucumber beetle</name>
    <dbReference type="NCBI Taxonomy" id="107213"/>
    <lineage>
        <taxon>Eukaryota</taxon>
        <taxon>Metazoa</taxon>
        <taxon>Ecdysozoa</taxon>
        <taxon>Arthropoda</taxon>
        <taxon>Hexapoda</taxon>
        <taxon>Insecta</taxon>
        <taxon>Pterygota</taxon>
        <taxon>Neoptera</taxon>
        <taxon>Endopterygota</taxon>
        <taxon>Coleoptera</taxon>
        <taxon>Polyphaga</taxon>
        <taxon>Cucujiformia</taxon>
        <taxon>Chrysomeloidea</taxon>
        <taxon>Chrysomelidae</taxon>
        <taxon>Galerucinae</taxon>
        <taxon>Diabroticina</taxon>
        <taxon>Diabroticites</taxon>
        <taxon>Diabrotica</taxon>
    </lineage>
</organism>
<dbReference type="Proteomes" id="UP001153709">
    <property type="component" value="Chromosome 7"/>
</dbReference>
<dbReference type="PANTHER" id="PTHR47027">
    <property type="entry name" value="REVERSE TRANSCRIPTASE DOMAIN-CONTAINING PROTEIN"/>
    <property type="match status" value="1"/>
</dbReference>